<sequence>MRTKLKYELHPLRAPSGWTITINNFFEVDFNPETVEWFSNSVLLGGVRRTTGHCFDSRLEPEGDPDGDFIIEFLTIKYDNKGKPIKNSELPLGQYRTKSKEDFIEQIERFMLEA</sequence>
<accession>A0A345RNS8</accession>
<reference evidence="1 2" key="1">
    <citation type="submission" date="2018-05" db="EMBL/GenBank/DDBJ databases">
        <title>Complete genome sequence of Pseudomonas kribbensis 46-2(T).</title>
        <authorList>
            <person name="Jeong H."/>
            <person name="Lee S.-G."/>
            <person name="Rha E."/>
            <person name="Kim H."/>
        </authorList>
    </citation>
    <scope>NUCLEOTIDE SEQUENCE [LARGE SCALE GENOMIC DNA]</scope>
    <source>
        <strain evidence="1 2">46-2</strain>
    </source>
</reference>
<gene>
    <name evidence="1" type="ORF">DLD99_10830</name>
</gene>
<proteinExistence type="predicted"/>
<dbReference type="RefSeq" id="WP_114882176.1">
    <property type="nucleotide sequence ID" value="NZ_CP029608.1"/>
</dbReference>
<organism evidence="1 2">
    <name type="scientific">Pseudomonas kribbensis</name>
    <dbReference type="NCBI Taxonomy" id="1628086"/>
    <lineage>
        <taxon>Bacteria</taxon>
        <taxon>Pseudomonadati</taxon>
        <taxon>Pseudomonadota</taxon>
        <taxon>Gammaproteobacteria</taxon>
        <taxon>Pseudomonadales</taxon>
        <taxon>Pseudomonadaceae</taxon>
        <taxon>Pseudomonas</taxon>
    </lineage>
</organism>
<dbReference type="AlphaFoldDB" id="A0A345RNS8"/>
<dbReference type="EMBL" id="CP029608">
    <property type="protein sequence ID" value="AXI60944.1"/>
    <property type="molecule type" value="Genomic_DNA"/>
</dbReference>
<evidence type="ECO:0000313" key="2">
    <source>
        <dbReference type="Proteomes" id="UP000253720"/>
    </source>
</evidence>
<dbReference type="KEGG" id="pke:DLD99_10830"/>
<keyword evidence="2" id="KW-1185">Reference proteome</keyword>
<name>A0A345RNS8_9PSED</name>
<protein>
    <submittedName>
        <fullName evidence="1">Uncharacterized protein</fullName>
    </submittedName>
</protein>
<dbReference type="Proteomes" id="UP000253720">
    <property type="component" value="Chromosome"/>
</dbReference>
<evidence type="ECO:0000313" key="1">
    <source>
        <dbReference type="EMBL" id="AXI60944.1"/>
    </source>
</evidence>